<proteinExistence type="predicted"/>
<evidence type="ECO:0000256" key="5">
    <source>
        <dbReference type="SAM" id="MobiDB-lite"/>
    </source>
</evidence>
<dbReference type="OrthoDB" id="5215637at2759"/>
<evidence type="ECO:0000256" key="1">
    <source>
        <dbReference type="ARBA" id="ARBA00004167"/>
    </source>
</evidence>
<evidence type="ECO:0000256" key="2">
    <source>
        <dbReference type="ARBA" id="ARBA00022692"/>
    </source>
</evidence>
<evidence type="ECO:0000313" key="8">
    <source>
        <dbReference type="EMBL" id="CEL00839.1"/>
    </source>
</evidence>
<accession>A0A0U5FQC0</accession>
<keyword evidence="7" id="KW-0732">Signal</keyword>
<dbReference type="STRING" id="454130.A0A0U5FQC0"/>
<feature type="signal peptide" evidence="7">
    <location>
        <begin position="1"/>
        <end position="21"/>
    </location>
</feature>
<dbReference type="PANTHER" id="PTHR15549">
    <property type="entry name" value="PAIRED IMMUNOGLOBULIN-LIKE TYPE 2 RECEPTOR"/>
    <property type="match status" value="1"/>
</dbReference>
<feature type="compositionally biased region" description="Low complexity" evidence="5">
    <location>
        <begin position="152"/>
        <end position="173"/>
    </location>
</feature>
<dbReference type="InterPro" id="IPR051694">
    <property type="entry name" value="Immunoregulatory_rcpt-like"/>
</dbReference>
<feature type="transmembrane region" description="Helical" evidence="6">
    <location>
        <begin position="199"/>
        <end position="221"/>
    </location>
</feature>
<feature type="region of interest" description="Disordered" evidence="5">
    <location>
        <begin position="152"/>
        <end position="194"/>
    </location>
</feature>
<reference evidence="9" key="1">
    <citation type="journal article" date="2016" name="Genome Announc.">
        <title>Draft genome sequences of fungus Aspergillus calidoustus.</title>
        <authorList>
            <person name="Horn F."/>
            <person name="Linde J."/>
            <person name="Mattern D.J."/>
            <person name="Walther G."/>
            <person name="Guthke R."/>
            <person name="Scherlach K."/>
            <person name="Martin K."/>
            <person name="Brakhage A.A."/>
            <person name="Petzke L."/>
            <person name="Valiante V."/>
        </authorList>
    </citation>
    <scope>NUCLEOTIDE SEQUENCE [LARGE SCALE GENOMIC DNA]</scope>
    <source>
        <strain evidence="9">SF006504</strain>
    </source>
</reference>
<keyword evidence="4 6" id="KW-0472">Membrane</keyword>
<comment type="subcellular location">
    <subcellularLocation>
        <location evidence="1">Membrane</location>
        <topology evidence="1">Single-pass membrane protein</topology>
    </subcellularLocation>
</comment>
<feature type="chain" id="PRO_5006857191" evidence="7">
    <location>
        <begin position="22"/>
        <end position="271"/>
    </location>
</feature>
<sequence length="271" mass="28323">MVTMGLGKIGLAILLASRASSTCYYRDGRIAEEDEPCPNSNSCCPSGATCLDNLLCRDENNFLNGSTVTFPGGGTYNYTDLYHTSSCQSRSYDGCSIKCTTNDSDSGKYIWACDGTLTSYCCHSDSESLAQYDCCQNGRFSLAAPSQITSTTSTISTSSSSTLSGSTSPVSTTAEQSAPTAADTTEPHPSSSLSTGAKAGIGVGISVLGVIAISLSGVLVCSRRKREKAKVCEKGLAEMPSGLYNIPEMENTARPAELGSGTDARRVYELG</sequence>
<keyword evidence="2 6" id="KW-0812">Transmembrane</keyword>
<evidence type="ECO:0000256" key="4">
    <source>
        <dbReference type="ARBA" id="ARBA00023136"/>
    </source>
</evidence>
<dbReference type="PANTHER" id="PTHR15549:SF33">
    <property type="entry name" value="MEMBRANE PROTEIN WSC4, PUTATIVE (AFU_ORTHOLOGUE AFUA_5G09020)-RELATED"/>
    <property type="match status" value="1"/>
</dbReference>
<organism evidence="8 9">
    <name type="scientific">Aspergillus calidoustus</name>
    <dbReference type="NCBI Taxonomy" id="454130"/>
    <lineage>
        <taxon>Eukaryota</taxon>
        <taxon>Fungi</taxon>
        <taxon>Dikarya</taxon>
        <taxon>Ascomycota</taxon>
        <taxon>Pezizomycotina</taxon>
        <taxon>Eurotiomycetes</taxon>
        <taxon>Eurotiomycetidae</taxon>
        <taxon>Eurotiales</taxon>
        <taxon>Aspergillaceae</taxon>
        <taxon>Aspergillus</taxon>
        <taxon>Aspergillus subgen. Nidulantes</taxon>
    </lineage>
</organism>
<evidence type="ECO:0000256" key="7">
    <source>
        <dbReference type="SAM" id="SignalP"/>
    </source>
</evidence>
<dbReference type="EMBL" id="CDMC01000001">
    <property type="protein sequence ID" value="CEL00839.1"/>
    <property type="molecule type" value="Genomic_DNA"/>
</dbReference>
<feature type="compositionally biased region" description="Polar residues" evidence="5">
    <location>
        <begin position="174"/>
        <end position="194"/>
    </location>
</feature>
<keyword evidence="9" id="KW-1185">Reference proteome</keyword>
<evidence type="ECO:0000256" key="3">
    <source>
        <dbReference type="ARBA" id="ARBA00022989"/>
    </source>
</evidence>
<gene>
    <name evidence="8" type="ORF">ASPCAL00434</name>
</gene>
<dbReference type="GO" id="GO:0016020">
    <property type="term" value="C:membrane"/>
    <property type="evidence" value="ECO:0007669"/>
    <property type="project" value="UniProtKB-SubCell"/>
</dbReference>
<evidence type="ECO:0000313" key="9">
    <source>
        <dbReference type="Proteomes" id="UP000054771"/>
    </source>
</evidence>
<dbReference type="GO" id="GO:0071944">
    <property type="term" value="C:cell periphery"/>
    <property type="evidence" value="ECO:0007669"/>
    <property type="project" value="UniProtKB-ARBA"/>
</dbReference>
<protein>
    <submittedName>
        <fullName evidence="8">Uncharacterized protein</fullName>
    </submittedName>
</protein>
<dbReference type="OMA" id="NANTCCP"/>
<dbReference type="AlphaFoldDB" id="A0A0U5FQC0"/>
<name>A0A0U5FQC0_ASPCI</name>
<evidence type="ECO:0000256" key="6">
    <source>
        <dbReference type="SAM" id="Phobius"/>
    </source>
</evidence>
<keyword evidence="3 6" id="KW-1133">Transmembrane helix</keyword>
<dbReference type="Proteomes" id="UP000054771">
    <property type="component" value="Unassembled WGS sequence"/>
</dbReference>